<dbReference type="RefSeq" id="WP_150256556.1">
    <property type="nucleotide sequence ID" value="NZ_CP029189.1"/>
</dbReference>
<feature type="region of interest" description="Disordered" evidence="2">
    <location>
        <begin position="133"/>
        <end position="154"/>
    </location>
</feature>
<feature type="compositionally biased region" description="Low complexity" evidence="2">
    <location>
        <begin position="133"/>
        <end position="143"/>
    </location>
</feature>
<dbReference type="SUPFAM" id="SSF52038">
    <property type="entry name" value="Barstar-related"/>
    <property type="match status" value="1"/>
</dbReference>
<sequence length="154" mass="16411">MSLDPQPLAPALEAAEAAGRTTVRLDLGGVRGKAGLMRRCADALLLPEWVGGNWDALADALRDLSWLPQPMPMRMPRGGGWLVAVTSWRGYADACPGEWETLLEVLEEGVDFWRERAPGGGGPELVVVLAEGEAGPGPVAGAPPRAPRLKRRRG</sequence>
<evidence type="ECO:0000259" key="3">
    <source>
        <dbReference type="Pfam" id="PF01337"/>
    </source>
</evidence>
<name>A0A5P2DGP8_STRVZ</name>
<evidence type="ECO:0000313" key="5">
    <source>
        <dbReference type="Proteomes" id="UP000324101"/>
    </source>
</evidence>
<organism evidence="4 5">
    <name type="scientific">Streptomyces venezuelae</name>
    <dbReference type="NCBI Taxonomy" id="54571"/>
    <lineage>
        <taxon>Bacteria</taxon>
        <taxon>Bacillati</taxon>
        <taxon>Actinomycetota</taxon>
        <taxon>Actinomycetes</taxon>
        <taxon>Kitasatosporales</taxon>
        <taxon>Streptomycetaceae</taxon>
        <taxon>Streptomyces</taxon>
    </lineage>
</organism>
<gene>
    <name evidence="4" type="ORF">DEJ51_05410</name>
</gene>
<dbReference type="InterPro" id="IPR000468">
    <property type="entry name" value="Barstar"/>
</dbReference>
<proteinExistence type="inferred from homology"/>
<dbReference type="Proteomes" id="UP000324101">
    <property type="component" value="Chromosome"/>
</dbReference>
<protein>
    <recommendedName>
        <fullName evidence="3">Barstar (barnase inhibitor) domain-containing protein</fullName>
    </recommendedName>
</protein>
<dbReference type="AlphaFoldDB" id="A0A5P2DGP8"/>
<dbReference type="OrthoDB" id="5184890at2"/>
<evidence type="ECO:0000256" key="1">
    <source>
        <dbReference type="ARBA" id="ARBA00006845"/>
    </source>
</evidence>
<evidence type="ECO:0000256" key="2">
    <source>
        <dbReference type="SAM" id="MobiDB-lite"/>
    </source>
</evidence>
<dbReference type="Gene3D" id="3.30.370.10">
    <property type="entry name" value="Barstar-like"/>
    <property type="match status" value="1"/>
</dbReference>
<feature type="domain" description="Barstar (barnase inhibitor)" evidence="3">
    <location>
        <begin position="22"/>
        <end position="116"/>
    </location>
</feature>
<comment type="similarity">
    <text evidence="1">Belongs to the barstar family.</text>
</comment>
<evidence type="ECO:0000313" key="4">
    <source>
        <dbReference type="EMBL" id="QES53750.1"/>
    </source>
</evidence>
<dbReference type="InterPro" id="IPR035905">
    <property type="entry name" value="Barstar-like_sf"/>
</dbReference>
<reference evidence="4 5" key="1">
    <citation type="submission" date="2018-05" db="EMBL/GenBank/DDBJ databases">
        <title>Streptomyces venezuelae.</title>
        <authorList>
            <person name="Kim W."/>
            <person name="Lee N."/>
            <person name="Cho B.-K."/>
        </authorList>
    </citation>
    <scope>NUCLEOTIDE SEQUENCE [LARGE SCALE GENOMIC DNA]</scope>
    <source>
        <strain evidence="4 5">ATCC 21018</strain>
    </source>
</reference>
<dbReference type="Pfam" id="PF01337">
    <property type="entry name" value="Barstar"/>
    <property type="match status" value="1"/>
</dbReference>
<accession>A0A5P2DGP8</accession>
<dbReference type="CDD" id="cd05141">
    <property type="entry name" value="Barstar_evA4336-like"/>
    <property type="match status" value="1"/>
</dbReference>
<dbReference type="EMBL" id="CP029189">
    <property type="protein sequence ID" value="QES53750.1"/>
    <property type="molecule type" value="Genomic_DNA"/>
</dbReference>